<proteinExistence type="inferred from homology"/>
<accession>A0A7L3LNM8</accession>
<sequence>MACNNLCAPAPLANSCNEPCVRQCQDSRVTIQPPAILVTMPGPILTSHPQSTFVGS</sequence>
<evidence type="ECO:0000256" key="3">
    <source>
        <dbReference type="ARBA" id="ARBA00022744"/>
    </source>
</evidence>
<comment type="similarity">
    <text evidence="1 5">Belongs to the avian keratin family.</text>
</comment>
<dbReference type="OrthoDB" id="9396528at2759"/>
<evidence type="ECO:0000313" key="7">
    <source>
        <dbReference type="Proteomes" id="UP000582182"/>
    </source>
</evidence>
<comment type="caution">
    <text evidence="6">The sequence shown here is derived from an EMBL/GenBank/DDBJ whole genome shotgun (WGS) entry which is preliminary data.</text>
</comment>
<dbReference type="Proteomes" id="UP000582182">
    <property type="component" value="Unassembled WGS sequence"/>
</dbReference>
<dbReference type="GO" id="GO:0005882">
    <property type="term" value="C:intermediate filament"/>
    <property type="evidence" value="ECO:0007669"/>
    <property type="project" value="UniProtKB-KW"/>
</dbReference>
<dbReference type="InterPro" id="IPR003461">
    <property type="entry name" value="Keratin"/>
</dbReference>
<feature type="non-terminal residue" evidence="6">
    <location>
        <position position="56"/>
    </location>
</feature>
<gene>
    <name evidence="6" type="primary">Krfa_6</name>
    <name evidence="6" type="ORF">TURVEL_R05403</name>
</gene>
<dbReference type="PANTHER" id="PTHR31203:SF1">
    <property type="entry name" value="BETA-KERATIN-RELATED PROTEIN-RELATED"/>
    <property type="match status" value="1"/>
</dbReference>
<keyword evidence="7" id="KW-1185">Reference proteome</keyword>
<dbReference type="PANTHER" id="PTHR31203">
    <property type="entry name" value="BETA-KERATIN-RELATED PROTEIN-RELATED"/>
    <property type="match status" value="1"/>
</dbReference>
<protein>
    <recommendedName>
        <fullName evidence="5">Keratin</fullName>
    </recommendedName>
</protein>
<evidence type="ECO:0000256" key="5">
    <source>
        <dbReference type="RuleBase" id="RU364002"/>
    </source>
</evidence>
<keyword evidence="3 5" id="KW-0416">Keratin</keyword>
<organism evidence="6 7">
    <name type="scientific">Turnix velox</name>
    <name type="common">Little buttonquail</name>
    <dbReference type="NCBI Taxonomy" id="2529409"/>
    <lineage>
        <taxon>Eukaryota</taxon>
        <taxon>Metazoa</taxon>
        <taxon>Chordata</taxon>
        <taxon>Craniata</taxon>
        <taxon>Vertebrata</taxon>
        <taxon>Euteleostomi</taxon>
        <taxon>Archelosauria</taxon>
        <taxon>Archosauria</taxon>
        <taxon>Dinosauria</taxon>
        <taxon>Saurischia</taxon>
        <taxon>Theropoda</taxon>
        <taxon>Coelurosauria</taxon>
        <taxon>Aves</taxon>
        <taxon>Neognathae</taxon>
        <taxon>Neoaves</taxon>
        <taxon>Charadriiformes</taxon>
        <taxon>Turnicidae</taxon>
        <taxon>Turnix</taxon>
    </lineage>
</organism>
<evidence type="ECO:0000256" key="4">
    <source>
        <dbReference type="ARBA" id="ARBA00022990"/>
    </source>
</evidence>
<dbReference type="GO" id="GO:0005200">
    <property type="term" value="F:structural constituent of cytoskeleton"/>
    <property type="evidence" value="ECO:0007669"/>
    <property type="project" value="InterPro"/>
</dbReference>
<dbReference type="EMBL" id="VZTY01024710">
    <property type="protein sequence ID" value="NXU55819.1"/>
    <property type="molecule type" value="Genomic_DNA"/>
</dbReference>
<keyword evidence="4" id="KW-0007">Acetylation</keyword>
<evidence type="ECO:0000256" key="2">
    <source>
        <dbReference type="ARBA" id="ARBA00011806"/>
    </source>
</evidence>
<name>A0A7L3LNM8_9CHAR</name>
<evidence type="ECO:0000256" key="1">
    <source>
        <dbReference type="ARBA" id="ARBA00008702"/>
    </source>
</evidence>
<dbReference type="Pfam" id="PF02422">
    <property type="entry name" value="Keratin"/>
    <property type="match status" value="1"/>
</dbReference>
<dbReference type="AlphaFoldDB" id="A0A7L3LNM8"/>
<reference evidence="6 7" key="1">
    <citation type="submission" date="2019-09" db="EMBL/GenBank/DDBJ databases">
        <title>Bird 10,000 Genomes (B10K) Project - Family phase.</title>
        <authorList>
            <person name="Zhang G."/>
        </authorList>
    </citation>
    <scope>NUCLEOTIDE SEQUENCE [LARGE SCALE GENOMIC DNA]</scope>
    <source>
        <strain evidence="6">B10K-DU-029-46</strain>
    </source>
</reference>
<evidence type="ECO:0000313" key="6">
    <source>
        <dbReference type="EMBL" id="NXU55819.1"/>
    </source>
</evidence>
<comment type="subunit">
    <text evidence="2 5">The avian keratins (F-ker, S-ker, C-ker and B-ker) are a complex mixture of very similar polypeptides.</text>
</comment>
<feature type="non-terminal residue" evidence="6">
    <location>
        <position position="1"/>
    </location>
</feature>